<proteinExistence type="predicted"/>
<comment type="caution">
    <text evidence="2">The sequence shown here is derived from an EMBL/GenBank/DDBJ whole genome shotgun (WGS) entry which is preliminary data.</text>
</comment>
<accession>A0ABR1PXP4</accession>
<dbReference type="Proteomes" id="UP001391051">
    <property type="component" value="Unassembled WGS sequence"/>
</dbReference>
<evidence type="ECO:0000313" key="2">
    <source>
        <dbReference type="EMBL" id="KAK7942399.1"/>
    </source>
</evidence>
<sequence>MIIQLRGTSGIHVHAYTQRPRDTKDIHGGPTGPVDDGEHTGGTSSVPGACAIICGDKMDIWTTWSRTTPDPRYFIIGVKHESVKRYARG</sequence>
<evidence type="ECO:0000256" key="1">
    <source>
        <dbReference type="SAM" id="MobiDB-lite"/>
    </source>
</evidence>
<dbReference type="GeneID" id="92080796"/>
<reference evidence="2 3" key="1">
    <citation type="submission" date="2023-01" db="EMBL/GenBank/DDBJ databases">
        <title>Analysis of 21 Apiospora genomes using comparative genomics revels a genus with tremendous synthesis potential of carbohydrate active enzymes and secondary metabolites.</title>
        <authorList>
            <person name="Sorensen T."/>
        </authorList>
    </citation>
    <scope>NUCLEOTIDE SEQUENCE [LARGE SCALE GENOMIC DNA]</scope>
    <source>
        <strain evidence="2 3">CBS 24483</strain>
    </source>
</reference>
<feature type="region of interest" description="Disordered" evidence="1">
    <location>
        <begin position="1"/>
        <end position="46"/>
    </location>
</feature>
<evidence type="ECO:0000313" key="3">
    <source>
        <dbReference type="Proteomes" id="UP001391051"/>
    </source>
</evidence>
<organism evidence="2 3">
    <name type="scientific">Apiospora aurea</name>
    <dbReference type="NCBI Taxonomy" id="335848"/>
    <lineage>
        <taxon>Eukaryota</taxon>
        <taxon>Fungi</taxon>
        <taxon>Dikarya</taxon>
        <taxon>Ascomycota</taxon>
        <taxon>Pezizomycotina</taxon>
        <taxon>Sordariomycetes</taxon>
        <taxon>Xylariomycetidae</taxon>
        <taxon>Amphisphaeriales</taxon>
        <taxon>Apiosporaceae</taxon>
        <taxon>Apiospora</taxon>
    </lineage>
</organism>
<gene>
    <name evidence="2" type="ORF">PG986_011512</name>
</gene>
<protein>
    <submittedName>
        <fullName evidence="2">Uncharacterized protein</fullName>
    </submittedName>
</protein>
<dbReference type="EMBL" id="JAQQWE010000008">
    <property type="protein sequence ID" value="KAK7942399.1"/>
    <property type="molecule type" value="Genomic_DNA"/>
</dbReference>
<dbReference type="RefSeq" id="XP_066694430.1">
    <property type="nucleotide sequence ID" value="XM_066847734.1"/>
</dbReference>
<name>A0ABR1PXP4_9PEZI</name>
<keyword evidence="3" id="KW-1185">Reference proteome</keyword>